<dbReference type="Proteomes" id="UP000886595">
    <property type="component" value="Unassembled WGS sequence"/>
</dbReference>
<reference evidence="2 3" key="1">
    <citation type="submission" date="2020-02" db="EMBL/GenBank/DDBJ databases">
        <authorList>
            <person name="Ma Q."/>
            <person name="Huang Y."/>
            <person name="Song X."/>
            <person name="Pei D."/>
        </authorList>
    </citation>
    <scope>NUCLEOTIDE SEQUENCE [LARGE SCALE GENOMIC DNA]</scope>
    <source>
        <strain evidence="2">Sxm20200214</strain>
        <tissue evidence="2">Leaf</tissue>
    </source>
</reference>
<feature type="compositionally biased region" description="Acidic residues" evidence="1">
    <location>
        <begin position="663"/>
        <end position="676"/>
    </location>
</feature>
<evidence type="ECO:0000313" key="2">
    <source>
        <dbReference type="EMBL" id="KAG2288358.1"/>
    </source>
</evidence>
<feature type="compositionally biased region" description="Basic and acidic residues" evidence="1">
    <location>
        <begin position="350"/>
        <end position="365"/>
    </location>
</feature>
<evidence type="ECO:0000256" key="1">
    <source>
        <dbReference type="SAM" id="MobiDB-lite"/>
    </source>
</evidence>
<feature type="compositionally biased region" description="Low complexity" evidence="1">
    <location>
        <begin position="379"/>
        <end position="389"/>
    </location>
</feature>
<evidence type="ECO:0000313" key="3">
    <source>
        <dbReference type="Proteomes" id="UP000886595"/>
    </source>
</evidence>
<protein>
    <submittedName>
        <fullName evidence="2">Uncharacterized protein</fullName>
    </submittedName>
</protein>
<keyword evidence="3" id="KW-1185">Reference proteome</keyword>
<gene>
    <name evidence="2" type="ORF">Bca52824_047962</name>
</gene>
<name>A0A8X7RI36_BRACI</name>
<comment type="caution">
    <text evidence="2">The sequence shown here is derived from an EMBL/GenBank/DDBJ whole genome shotgun (WGS) entry which is preliminary data.</text>
</comment>
<feature type="region of interest" description="Disordered" evidence="1">
    <location>
        <begin position="297"/>
        <end position="478"/>
    </location>
</feature>
<dbReference type="AlphaFoldDB" id="A0A8X7RI36"/>
<organism evidence="2 3">
    <name type="scientific">Brassica carinata</name>
    <name type="common">Ethiopian mustard</name>
    <name type="synonym">Abyssinian cabbage</name>
    <dbReference type="NCBI Taxonomy" id="52824"/>
    <lineage>
        <taxon>Eukaryota</taxon>
        <taxon>Viridiplantae</taxon>
        <taxon>Streptophyta</taxon>
        <taxon>Embryophyta</taxon>
        <taxon>Tracheophyta</taxon>
        <taxon>Spermatophyta</taxon>
        <taxon>Magnoliopsida</taxon>
        <taxon>eudicotyledons</taxon>
        <taxon>Gunneridae</taxon>
        <taxon>Pentapetalae</taxon>
        <taxon>rosids</taxon>
        <taxon>malvids</taxon>
        <taxon>Brassicales</taxon>
        <taxon>Brassicaceae</taxon>
        <taxon>Brassiceae</taxon>
        <taxon>Brassica</taxon>
    </lineage>
</organism>
<feature type="region of interest" description="Disordered" evidence="1">
    <location>
        <begin position="645"/>
        <end position="709"/>
    </location>
</feature>
<accession>A0A8X7RI36</accession>
<dbReference type="EMBL" id="JAAMPC010000010">
    <property type="protein sequence ID" value="KAG2288358.1"/>
    <property type="molecule type" value="Genomic_DNA"/>
</dbReference>
<dbReference type="OrthoDB" id="10415094at2759"/>
<sequence length="725" mass="79080">MDTPQRVLVADSARQLREERENVTLISRDGQGGADVGETSLPDFVPCCYHPGGIFEDLPALAVEQLRPSVVEGQSRENIEETRSTPSSVKALLRECEGTGVTFLIPTKSQRPWSPPLGFQCVYESYFQNETKLCQFFNGAFRTSVALMVTAAEIDISMSVRTLEELTYTKSMGDGLFSIQMRPNYNVIVDHPCRTAHWQRFYFYVKSDVFVYLQLITGPRPLIRRFRLDARAVVSRVQVSWKDITIERIRRVLDRISRKDWRSDLLPLITQKIINAAREMKELPDLSALIKKKLSEAKKASSATPSETTLSGTTPREETPREETPCGAIPPAPLPLVISPGPSTGPDNVDSSREDLTLISERETAEPSVTGGNKKRSAPDSSASAASQARIESDGPPKKKKKKERRKKKSVEEQSEPAEGAENCETVIEKGSSRDAAARGVVDSDNSPSISLKKKKTARSHESPTPPRLLAKIPPAAPRTLVEGNLEKRRSEFETGRSLQSQAFGTKKCLGTLKEKKEYEVAAERLAVGGIPEELLCLSPLHLRSPFLNENVWATIDPYGSNAGLIDAGTAAFFQTPSSSQGDHANEGSVEPTGRELGELPLQEGGIVGEVVRLEDTTVASASDPTTLSTSLVVNEDPLVPVLGTSVETETEPVNLLELSDSSNEEEGGEQLEETESGLVGNPQNEEGAVDGTDNLPVLPADMTGEASDRLTAQVVEGGFDRVED</sequence>
<feature type="compositionally biased region" description="Basic residues" evidence="1">
    <location>
        <begin position="398"/>
        <end position="409"/>
    </location>
</feature>
<feature type="region of interest" description="Disordered" evidence="1">
    <location>
        <begin position="576"/>
        <end position="597"/>
    </location>
</feature>
<feature type="compositionally biased region" description="Basic and acidic residues" evidence="1">
    <location>
        <begin position="315"/>
        <end position="324"/>
    </location>
</feature>
<feature type="compositionally biased region" description="Basic and acidic residues" evidence="1">
    <location>
        <begin position="427"/>
        <end position="437"/>
    </location>
</feature>
<proteinExistence type="predicted"/>